<comment type="subcellular location">
    <subcellularLocation>
        <location evidence="9">Cytoplasm</location>
    </subcellularLocation>
</comment>
<dbReference type="InterPro" id="IPR017665">
    <property type="entry name" value="Guanylate_kinase"/>
</dbReference>
<keyword evidence="12" id="KW-1185">Reference proteome</keyword>
<dbReference type="Gene3D" id="3.40.50.300">
    <property type="entry name" value="P-loop containing nucleotide triphosphate hydrolases"/>
    <property type="match status" value="1"/>
</dbReference>
<dbReference type="NCBIfam" id="TIGR03263">
    <property type="entry name" value="guanyl_kin"/>
    <property type="match status" value="1"/>
</dbReference>
<dbReference type="PANTHER" id="PTHR23117">
    <property type="entry name" value="GUANYLATE KINASE-RELATED"/>
    <property type="match status" value="1"/>
</dbReference>
<protein>
    <recommendedName>
        <fullName evidence="3 9">Guanylate kinase</fullName>
        <ecNumber evidence="2 9">2.7.4.8</ecNumber>
    </recommendedName>
    <alternativeName>
        <fullName evidence="8 9">GMP kinase</fullName>
    </alternativeName>
</protein>
<comment type="similarity">
    <text evidence="1 9">Belongs to the guanylate kinase family.</text>
</comment>
<reference evidence="11 12" key="1">
    <citation type="submission" date="2024-03" db="EMBL/GenBank/DDBJ databases">
        <title>Complete Genome Sequence and Annotation of Ignatzschineria larvae DSM 13226.</title>
        <authorList>
            <person name="Cantrell E."/>
            <person name="Burcham Z.M."/>
        </authorList>
    </citation>
    <scope>NUCLEOTIDE SEQUENCE [LARGE SCALE GENOMIC DNA]</scope>
    <source>
        <strain evidence="11 12">DSM 13226</strain>
    </source>
</reference>
<evidence type="ECO:0000313" key="11">
    <source>
        <dbReference type="EMBL" id="WZW88843.1"/>
    </source>
</evidence>
<dbReference type="PROSITE" id="PS50052">
    <property type="entry name" value="GUANYLATE_KINASE_2"/>
    <property type="match status" value="1"/>
</dbReference>
<dbReference type="InterPro" id="IPR020590">
    <property type="entry name" value="Guanylate_kinase_CS"/>
</dbReference>
<comment type="function">
    <text evidence="9">Essential for recycling GMP and indirectly, cGMP.</text>
</comment>
<keyword evidence="4 9" id="KW-0808">Transferase</keyword>
<organism evidence="11 12">
    <name type="scientific">Ignatzschineria larvae DSM 13226</name>
    <dbReference type="NCBI Taxonomy" id="1111732"/>
    <lineage>
        <taxon>Bacteria</taxon>
        <taxon>Pseudomonadati</taxon>
        <taxon>Pseudomonadota</taxon>
        <taxon>Gammaproteobacteria</taxon>
        <taxon>Cardiobacteriales</taxon>
        <taxon>Ignatzschineriaceae</taxon>
        <taxon>Ignatzschineria</taxon>
    </lineage>
</organism>
<keyword evidence="9" id="KW-0963">Cytoplasm</keyword>
<evidence type="ECO:0000256" key="2">
    <source>
        <dbReference type="ARBA" id="ARBA00012961"/>
    </source>
</evidence>
<feature type="domain" description="Guanylate kinase-like" evidence="10">
    <location>
        <begin position="9"/>
        <end position="187"/>
    </location>
</feature>
<dbReference type="EMBL" id="CP150637">
    <property type="protein sequence ID" value="WZW88843.1"/>
    <property type="molecule type" value="Genomic_DNA"/>
</dbReference>
<evidence type="ECO:0000256" key="1">
    <source>
        <dbReference type="ARBA" id="ARBA00005790"/>
    </source>
</evidence>
<proteinExistence type="inferred from homology"/>
<feature type="binding site" evidence="9">
    <location>
        <begin position="16"/>
        <end position="23"/>
    </location>
    <ligand>
        <name>ATP</name>
        <dbReference type="ChEBI" id="CHEBI:30616"/>
    </ligand>
</feature>
<sequence>MQQKAENIGRVYVISAPSGGGKTSLVDALMAQDKAITRAVTHTTRAPRKGEQDGYDYHFVTRNRFEEMIGQGAFLEYAQVFDNLYGTSLQEVEKHTATGHDVVLVIDWQGAEAVKRIMPEAELIFIVPPSITALEKRLSARKQDEPMVVAKRMEDAVNQIAHYERFDYLVVNDEFEVALQDLQAIFCANRLRTHYQKSHNKALLHQLLVEKI</sequence>
<dbReference type="Gene3D" id="3.30.63.10">
    <property type="entry name" value="Guanylate Kinase phosphate binding domain"/>
    <property type="match status" value="1"/>
</dbReference>
<accession>A0ABZ3C229</accession>
<evidence type="ECO:0000256" key="9">
    <source>
        <dbReference type="HAMAP-Rule" id="MF_00328"/>
    </source>
</evidence>
<dbReference type="PROSITE" id="PS00856">
    <property type="entry name" value="GUANYLATE_KINASE_1"/>
    <property type="match status" value="1"/>
</dbReference>
<keyword evidence="5 9" id="KW-0547">Nucleotide-binding</keyword>
<dbReference type="CDD" id="cd00071">
    <property type="entry name" value="GMPK"/>
    <property type="match status" value="1"/>
</dbReference>
<dbReference type="Pfam" id="PF00625">
    <property type="entry name" value="Guanylate_kin"/>
    <property type="match status" value="1"/>
</dbReference>
<dbReference type="Proteomes" id="UP001449178">
    <property type="component" value="Chromosome"/>
</dbReference>
<dbReference type="InterPro" id="IPR008144">
    <property type="entry name" value="Guanylate_kin-like_dom"/>
</dbReference>
<evidence type="ECO:0000256" key="5">
    <source>
        <dbReference type="ARBA" id="ARBA00022741"/>
    </source>
</evidence>
<evidence type="ECO:0000313" key="12">
    <source>
        <dbReference type="Proteomes" id="UP001449178"/>
    </source>
</evidence>
<evidence type="ECO:0000256" key="7">
    <source>
        <dbReference type="ARBA" id="ARBA00022840"/>
    </source>
</evidence>
<comment type="catalytic activity">
    <reaction evidence="9">
        <text>GMP + ATP = GDP + ADP</text>
        <dbReference type="Rhea" id="RHEA:20780"/>
        <dbReference type="ChEBI" id="CHEBI:30616"/>
        <dbReference type="ChEBI" id="CHEBI:58115"/>
        <dbReference type="ChEBI" id="CHEBI:58189"/>
        <dbReference type="ChEBI" id="CHEBI:456216"/>
        <dbReference type="EC" id="2.7.4.8"/>
    </reaction>
</comment>
<dbReference type="HAMAP" id="MF_00328">
    <property type="entry name" value="Guanylate_kinase"/>
    <property type="match status" value="1"/>
</dbReference>
<evidence type="ECO:0000256" key="6">
    <source>
        <dbReference type="ARBA" id="ARBA00022777"/>
    </source>
</evidence>
<dbReference type="InterPro" id="IPR027417">
    <property type="entry name" value="P-loop_NTPase"/>
</dbReference>
<keyword evidence="6 9" id="KW-0418">Kinase</keyword>
<dbReference type="GO" id="GO:0004385">
    <property type="term" value="F:GMP kinase activity"/>
    <property type="evidence" value="ECO:0007669"/>
    <property type="project" value="UniProtKB-EC"/>
</dbReference>
<evidence type="ECO:0000256" key="3">
    <source>
        <dbReference type="ARBA" id="ARBA00016296"/>
    </source>
</evidence>
<dbReference type="PANTHER" id="PTHR23117:SF13">
    <property type="entry name" value="GUANYLATE KINASE"/>
    <property type="match status" value="1"/>
</dbReference>
<name>A0ABZ3C229_9GAMM</name>
<dbReference type="SUPFAM" id="SSF52540">
    <property type="entry name" value="P-loop containing nucleoside triphosphate hydrolases"/>
    <property type="match status" value="1"/>
</dbReference>
<dbReference type="EC" id="2.7.4.8" evidence="2 9"/>
<keyword evidence="7 9" id="KW-0067">ATP-binding</keyword>
<evidence type="ECO:0000256" key="8">
    <source>
        <dbReference type="ARBA" id="ARBA00030128"/>
    </source>
</evidence>
<evidence type="ECO:0000259" key="10">
    <source>
        <dbReference type="PROSITE" id="PS50052"/>
    </source>
</evidence>
<dbReference type="InterPro" id="IPR008145">
    <property type="entry name" value="GK/Ca_channel_bsu"/>
</dbReference>
<dbReference type="SMART" id="SM00072">
    <property type="entry name" value="GuKc"/>
    <property type="match status" value="1"/>
</dbReference>
<evidence type="ECO:0000256" key="4">
    <source>
        <dbReference type="ARBA" id="ARBA00022679"/>
    </source>
</evidence>
<gene>
    <name evidence="9 11" type="primary">gmk</name>
    <name evidence="11" type="ORF">WMO13_08900</name>
</gene>